<organism evidence="1 2">
    <name type="scientific">Mycena albidolilacea</name>
    <dbReference type="NCBI Taxonomy" id="1033008"/>
    <lineage>
        <taxon>Eukaryota</taxon>
        <taxon>Fungi</taxon>
        <taxon>Dikarya</taxon>
        <taxon>Basidiomycota</taxon>
        <taxon>Agaricomycotina</taxon>
        <taxon>Agaricomycetes</taxon>
        <taxon>Agaricomycetidae</taxon>
        <taxon>Agaricales</taxon>
        <taxon>Marasmiineae</taxon>
        <taxon>Mycenaceae</taxon>
        <taxon>Mycena</taxon>
    </lineage>
</organism>
<dbReference type="InterPro" id="IPR053354">
    <property type="entry name" value="MGDG_epimerase"/>
</dbReference>
<evidence type="ECO:0000313" key="2">
    <source>
        <dbReference type="Proteomes" id="UP001218218"/>
    </source>
</evidence>
<comment type="caution">
    <text evidence="1">The sequence shown here is derived from an EMBL/GenBank/DDBJ whole genome shotgun (WGS) entry which is preliminary data.</text>
</comment>
<evidence type="ECO:0000313" key="1">
    <source>
        <dbReference type="EMBL" id="KAJ7307086.1"/>
    </source>
</evidence>
<keyword evidence="2" id="KW-1185">Reference proteome</keyword>
<proteinExistence type="predicted"/>
<gene>
    <name evidence="1" type="ORF">DFH08DRAFT_1051874</name>
</gene>
<dbReference type="EMBL" id="JARIHO010000089">
    <property type="protein sequence ID" value="KAJ7307086.1"/>
    <property type="molecule type" value="Genomic_DNA"/>
</dbReference>
<reference evidence="1" key="1">
    <citation type="submission" date="2023-03" db="EMBL/GenBank/DDBJ databases">
        <title>Massive genome expansion in bonnet fungi (Mycena s.s.) driven by repeated elements and novel gene families across ecological guilds.</title>
        <authorList>
            <consortium name="Lawrence Berkeley National Laboratory"/>
            <person name="Harder C.B."/>
            <person name="Miyauchi S."/>
            <person name="Viragh M."/>
            <person name="Kuo A."/>
            <person name="Thoen E."/>
            <person name="Andreopoulos B."/>
            <person name="Lu D."/>
            <person name="Skrede I."/>
            <person name="Drula E."/>
            <person name="Henrissat B."/>
            <person name="Morin E."/>
            <person name="Kohler A."/>
            <person name="Barry K."/>
            <person name="LaButti K."/>
            <person name="Morin E."/>
            <person name="Salamov A."/>
            <person name="Lipzen A."/>
            <person name="Mereny Z."/>
            <person name="Hegedus B."/>
            <person name="Baldrian P."/>
            <person name="Stursova M."/>
            <person name="Weitz H."/>
            <person name="Taylor A."/>
            <person name="Grigoriev I.V."/>
            <person name="Nagy L.G."/>
            <person name="Martin F."/>
            <person name="Kauserud H."/>
        </authorList>
    </citation>
    <scope>NUCLEOTIDE SEQUENCE</scope>
    <source>
        <strain evidence="1">CBHHK002</strain>
    </source>
</reference>
<accession>A0AAD7EB83</accession>
<dbReference type="AlphaFoldDB" id="A0AAD7EB83"/>
<name>A0AAD7EB83_9AGAR</name>
<dbReference type="PANTHER" id="PTHR43558">
    <property type="entry name" value="REDUCTASE, PUTATIVE (AFU_ORTHOLOGUE AFUA_3G10540)-RELATED"/>
    <property type="match status" value="1"/>
</dbReference>
<dbReference type="Proteomes" id="UP001218218">
    <property type="component" value="Unassembled WGS sequence"/>
</dbReference>
<sequence length="366" mass="41147">MSGHNTRLTSDFSDCFHLAKEAIEKSLKGNQELVSRRNNPLVDHVPRLIDLAAERLGSLGSDSLDDIPPVILGLHIWKWHKVSYAAFRRGLQSLSSDPGFTKEPGDLDEWVLLNEKWLRDSSHIEWRHGLVTLGDGESVFPNSTAKPSGRTILRPKGPLPGYEVLAAARESRITIQPSVEAFRRTFEHISDDTADGQLRRDPRWASSDIDVYIYGLSPKEANEKVKHLFDTFCANLPPNAPKLVVRNSTTITFYSQYPLRRIQVVLKLVESPKTVLLNFDLDICAMGWDGSALWMLPRTARALEMGCNIFTMGLIHGHYLSDRRASTQERIFKYADKGYGILILPSYISSLATWKSASNDSTSRTP</sequence>
<protein>
    <submittedName>
        <fullName evidence="1">Uncharacterized protein</fullName>
    </submittedName>
</protein>
<dbReference type="PANTHER" id="PTHR43558:SF6">
    <property type="entry name" value="REDUCTASE, PUTATIVE (AFU_ORTHOLOGUE AFUA_3G10540)-RELATED"/>
    <property type="match status" value="1"/>
</dbReference>